<dbReference type="SUPFAM" id="SSF51197">
    <property type="entry name" value="Clavaminate synthase-like"/>
    <property type="match status" value="1"/>
</dbReference>
<dbReference type="EMBL" id="KE546988">
    <property type="protein sequence ID" value="EPY53055.1"/>
    <property type="molecule type" value="Genomic_DNA"/>
</dbReference>
<dbReference type="InterPro" id="IPR027443">
    <property type="entry name" value="IPNS-like_sf"/>
</dbReference>
<feature type="region of interest" description="Disordered" evidence="1">
    <location>
        <begin position="68"/>
        <end position="88"/>
    </location>
</feature>
<keyword evidence="3" id="KW-1185">Reference proteome</keyword>
<dbReference type="AlphaFoldDB" id="S9W559"/>
<sequence length="88" mass="10097">MGQSPYLFKENMNFYKSNIQEVNIADMLPFLTSGKVKSSIHQVKIDPEMRKGQMIAYSAIPDLDYPITQMSDEQDGKSVETTTVRKYK</sequence>
<accession>S9W559</accession>
<evidence type="ECO:0000313" key="2">
    <source>
        <dbReference type="EMBL" id="EPY53055.1"/>
    </source>
</evidence>
<proteinExistence type="predicted"/>
<protein>
    <recommendedName>
        <fullName evidence="4">Isopenicillin N synthase-like Fe(2+) 2OG dioxygenase domain-containing protein</fullName>
    </recommendedName>
</protein>
<dbReference type="STRING" id="653667.S9W559"/>
<dbReference type="HOGENOM" id="CLU_2470376_0_0_1"/>
<dbReference type="OrthoDB" id="288590at2759"/>
<evidence type="ECO:0000313" key="3">
    <source>
        <dbReference type="Proteomes" id="UP000015464"/>
    </source>
</evidence>
<name>S9W559_SCHCR</name>
<reference evidence="2 3" key="1">
    <citation type="journal article" date="2011" name="Science">
        <title>Comparative functional genomics of the fission yeasts.</title>
        <authorList>
            <person name="Rhind N."/>
            <person name="Chen Z."/>
            <person name="Yassour M."/>
            <person name="Thompson D.A."/>
            <person name="Haas B.J."/>
            <person name="Habib N."/>
            <person name="Wapinski I."/>
            <person name="Roy S."/>
            <person name="Lin M.F."/>
            <person name="Heiman D.I."/>
            <person name="Young S.K."/>
            <person name="Furuya K."/>
            <person name="Guo Y."/>
            <person name="Pidoux A."/>
            <person name="Chen H.M."/>
            <person name="Robbertse B."/>
            <person name="Goldberg J.M."/>
            <person name="Aoki K."/>
            <person name="Bayne E.H."/>
            <person name="Berlin A.M."/>
            <person name="Desjardins C.A."/>
            <person name="Dobbs E."/>
            <person name="Dukaj L."/>
            <person name="Fan L."/>
            <person name="FitzGerald M.G."/>
            <person name="French C."/>
            <person name="Gujja S."/>
            <person name="Hansen K."/>
            <person name="Keifenheim D."/>
            <person name="Levin J.Z."/>
            <person name="Mosher R.A."/>
            <person name="Mueller C.A."/>
            <person name="Pfiffner J."/>
            <person name="Priest M."/>
            <person name="Russ C."/>
            <person name="Smialowska A."/>
            <person name="Swoboda P."/>
            <person name="Sykes S.M."/>
            <person name="Vaughn M."/>
            <person name="Vengrova S."/>
            <person name="Yoder R."/>
            <person name="Zeng Q."/>
            <person name="Allshire R."/>
            <person name="Baulcombe D."/>
            <person name="Birren B.W."/>
            <person name="Brown W."/>
            <person name="Ekwall K."/>
            <person name="Kellis M."/>
            <person name="Leatherwood J."/>
            <person name="Levin H."/>
            <person name="Margalit H."/>
            <person name="Martienssen R."/>
            <person name="Nieduszynski C.A."/>
            <person name="Spatafora J.W."/>
            <person name="Friedman N."/>
            <person name="Dalgaard J.Z."/>
            <person name="Baumann P."/>
            <person name="Niki H."/>
            <person name="Regev A."/>
            <person name="Nusbaum C."/>
        </authorList>
    </citation>
    <scope>NUCLEOTIDE SEQUENCE [LARGE SCALE GENOMIC DNA]</scope>
    <source>
        <strain evidence="3">OY26 / ATCC MYA-4695 / CBS 11777 / NBRC 106824 / NRRL Y48691</strain>
    </source>
</reference>
<evidence type="ECO:0000256" key="1">
    <source>
        <dbReference type="SAM" id="MobiDB-lite"/>
    </source>
</evidence>
<dbReference type="Gene3D" id="2.60.120.330">
    <property type="entry name" value="B-lactam Antibiotic, Isopenicillin N Synthase, Chain"/>
    <property type="match status" value="1"/>
</dbReference>
<dbReference type="RefSeq" id="XP_013021325.1">
    <property type="nucleotide sequence ID" value="XM_013165871.1"/>
</dbReference>
<evidence type="ECO:0008006" key="4">
    <source>
        <dbReference type="Google" id="ProtNLM"/>
    </source>
</evidence>
<organism evidence="2 3">
    <name type="scientific">Schizosaccharomyces cryophilus (strain OY26 / ATCC MYA-4695 / CBS 11777 / NBRC 106824 / NRRL Y48691)</name>
    <name type="common">Fission yeast</name>
    <dbReference type="NCBI Taxonomy" id="653667"/>
    <lineage>
        <taxon>Eukaryota</taxon>
        <taxon>Fungi</taxon>
        <taxon>Dikarya</taxon>
        <taxon>Ascomycota</taxon>
        <taxon>Taphrinomycotina</taxon>
        <taxon>Schizosaccharomycetes</taxon>
        <taxon>Schizosaccharomycetales</taxon>
        <taxon>Schizosaccharomycetaceae</taxon>
        <taxon>Schizosaccharomyces</taxon>
    </lineage>
</organism>
<dbReference type="GeneID" id="25037925"/>
<dbReference type="eggNOG" id="KOG0143">
    <property type="taxonomic scope" value="Eukaryota"/>
</dbReference>
<feature type="compositionally biased region" description="Polar residues" evidence="1">
    <location>
        <begin position="79"/>
        <end position="88"/>
    </location>
</feature>
<dbReference type="Proteomes" id="UP000015464">
    <property type="component" value="Unassembled WGS sequence"/>
</dbReference>
<gene>
    <name evidence="2" type="ORF">SPOG_03608</name>
</gene>